<evidence type="ECO:0000256" key="5">
    <source>
        <dbReference type="ARBA" id="ARBA00022927"/>
    </source>
</evidence>
<comment type="subcellular location">
    <subcellularLocation>
        <location evidence="1">Cytoplasm</location>
    </subcellularLocation>
</comment>
<evidence type="ECO:0000256" key="2">
    <source>
        <dbReference type="ARBA" id="ARBA00022448"/>
    </source>
</evidence>
<dbReference type="SUPFAM" id="SSF48371">
    <property type="entry name" value="ARM repeat"/>
    <property type="match status" value="1"/>
</dbReference>
<name>A0ABQ9X7X4_9EUKA</name>
<evidence type="ECO:0000256" key="3">
    <source>
        <dbReference type="ARBA" id="ARBA00022490"/>
    </source>
</evidence>
<dbReference type="InterPro" id="IPR016024">
    <property type="entry name" value="ARM-type_fold"/>
</dbReference>
<keyword evidence="5" id="KW-0653">Protein transport</keyword>
<dbReference type="InterPro" id="IPR011989">
    <property type="entry name" value="ARM-like"/>
</dbReference>
<gene>
    <name evidence="6" type="ORF">BLNAU_17092</name>
</gene>
<keyword evidence="3" id="KW-0963">Cytoplasm</keyword>
<evidence type="ECO:0000256" key="4">
    <source>
        <dbReference type="ARBA" id="ARBA00022737"/>
    </source>
</evidence>
<organism evidence="6 7">
    <name type="scientific">Blattamonas nauphoetae</name>
    <dbReference type="NCBI Taxonomy" id="2049346"/>
    <lineage>
        <taxon>Eukaryota</taxon>
        <taxon>Metamonada</taxon>
        <taxon>Preaxostyla</taxon>
        <taxon>Oxymonadida</taxon>
        <taxon>Blattamonas</taxon>
    </lineage>
</organism>
<dbReference type="Gene3D" id="1.25.10.10">
    <property type="entry name" value="Leucine-rich Repeat Variant"/>
    <property type="match status" value="1"/>
</dbReference>
<keyword evidence="4" id="KW-0677">Repeat</keyword>
<evidence type="ECO:0000313" key="7">
    <source>
        <dbReference type="Proteomes" id="UP001281761"/>
    </source>
</evidence>
<dbReference type="InterPro" id="IPR040122">
    <property type="entry name" value="Importin_beta"/>
</dbReference>
<dbReference type="PANTHER" id="PTHR10527">
    <property type="entry name" value="IMPORTIN BETA"/>
    <property type="match status" value="1"/>
</dbReference>
<evidence type="ECO:0000313" key="6">
    <source>
        <dbReference type="EMBL" id="KAK2947968.1"/>
    </source>
</evidence>
<dbReference type="Proteomes" id="UP001281761">
    <property type="component" value="Unassembled WGS sequence"/>
</dbReference>
<accession>A0ABQ9X7X4</accession>
<sequence length="787" mass="88655">MAEDLRYRHEECYEGALINTLQTASRGIARSAARVATLIAVIEIPCGQWNDFYEIMETNLGQEANPDAYHAFLTCLGYTCQDLDKSVEIKKPCIILRSVCPFLDPECGLELNEVAINALNNSIEFCRPTFANTEERHTLVNIMINACNSASDQVRTHAYECLIKTFSIFYPLLDPADFHLLFDMTINNLAMTNPINKPQREVDSLIPSVLEIWIVIAEVENTIQTTGWYSPRTLQHSFSLGQRAQFTINRPPVIFHCVCQQIFQELFPLLCLILQSKPDNYDTPSWDKFHSTAFLMQMFVKVRGDEAADQIVNYVNEHIRSDDWHMKDTLLQLLGCIFVGTTRNTVIITIKNKLVGQRDLPPFMKIIKKGLELHTSPFIRGQITTAFKSIVKNNLENQNCLDLLIADFSDFNKLIVDIFGLLRQDDPRCVVSGVPLEFVYLCRGALNSGIFPQDVIRHIHEGTDSMLQFVQCQKENQSRLFCSLVALVKAEYPFDDALLDRAAFFLRSIEPNWDNTSADKLIRELVPSSAGSPSGFVESVLTLVSSPHSRVAAAALSFLNTTTGSASHAVGCSLVESGLVSNVLTAVQPHTLSISGNEEIFDELIRIVRNCSDLTLPYYLRDLGITSAVDAFNHREMIFQKIVLPSSQFVTFLISNRPFHYPTLDFVLASPIAMAFSTCLSFVETEIPLWITLDSINDSLEIWKYEGAEVVQSGKRIIRAQFSEGFEDTLVQTMMHKKFTPAAIHSFLEVCSANLCFVVCLIRCYCNLFSLYPPPAINQNFWTGLVN</sequence>
<dbReference type="EMBL" id="JARBJD010000187">
    <property type="protein sequence ID" value="KAK2947968.1"/>
    <property type="molecule type" value="Genomic_DNA"/>
</dbReference>
<reference evidence="6 7" key="1">
    <citation type="journal article" date="2022" name="bioRxiv">
        <title>Genomics of Preaxostyla Flagellates Illuminates Evolutionary Transitions and the Path Towards Mitochondrial Loss.</title>
        <authorList>
            <person name="Novak L.V.F."/>
            <person name="Treitli S.C."/>
            <person name="Pyrih J."/>
            <person name="Halakuc P."/>
            <person name="Pipaliya S.V."/>
            <person name="Vacek V."/>
            <person name="Brzon O."/>
            <person name="Soukal P."/>
            <person name="Eme L."/>
            <person name="Dacks J.B."/>
            <person name="Karnkowska A."/>
            <person name="Elias M."/>
            <person name="Hampl V."/>
        </authorList>
    </citation>
    <scope>NUCLEOTIDE SEQUENCE [LARGE SCALE GENOMIC DNA]</scope>
    <source>
        <strain evidence="6">NAU3</strain>
        <tissue evidence="6">Gut</tissue>
    </source>
</reference>
<protein>
    <submittedName>
        <fullName evidence="6">Karyopherin Kap95</fullName>
    </submittedName>
</protein>
<keyword evidence="7" id="KW-1185">Reference proteome</keyword>
<evidence type="ECO:0000256" key="1">
    <source>
        <dbReference type="ARBA" id="ARBA00004496"/>
    </source>
</evidence>
<proteinExistence type="predicted"/>
<comment type="caution">
    <text evidence="6">The sequence shown here is derived from an EMBL/GenBank/DDBJ whole genome shotgun (WGS) entry which is preliminary data.</text>
</comment>
<keyword evidence="2" id="KW-0813">Transport</keyword>